<proteinExistence type="predicted"/>
<dbReference type="EMBL" id="LT907975">
    <property type="protein sequence ID" value="SOB56889.1"/>
    <property type="molecule type" value="Genomic_DNA"/>
</dbReference>
<evidence type="ECO:0000313" key="1">
    <source>
        <dbReference type="EMBL" id="SOB56889.1"/>
    </source>
</evidence>
<evidence type="ECO:0000313" key="2">
    <source>
        <dbReference type="Proteomes" id="UP000219215"/>
    </source>
</evidence>
<dbReference type="AlphaFoldDB" id="A0A2C8F3E9"/>
<protein>
    <submittedName>
        <fullName evidence="1">Uncharacterized protein</fullName>
    </submittedName>
</protein>
<name>A0A2C8F3E9_9BACT</name>
<dbReference type="RefSeq" id="WP_097010231.1">
    <property type="nucleotide sequence ID" value="NZ_LT907975.1"/>
</dbReference>
<dbReference type="OrthoDB" id="5449294at2"/>
<keyword evidence="2" id="KW-1185">Reference proteome</keyword>
<organism evidence="1 2">
    <name type="scientific">Pseudodesulfovibrio profundus</name>
    <dbReference type="NCBI Taxonomy" id="57320"/>
    <lineage>
        <taxon>Bacteria</taxon>
        <taxon>Pseudomonadati</taxon>
        <taxon>Thermodesulfobacteriota</taxon>
        <taxon>Desulfovibrionia</taxon>
        <taxon>Desulfovibrionales</taxon>
        <taxon>Desulfovibrionaceae</taxon>
    </lineage>
</organism>
<dbReference type="KEGG" id="pprf:DPRO_0013"/>
<dbReference type="SUPFAM" id="SSF110849">
    <property type="entry name" value="ParB/Sulfiredoxin"/>
    <property type="match status" value="1"/>
</dbReference>
<dbReference type="Proteomes" id="UP000219215">
    <property type="component" value="Chromosome DPRO"/>
</dbReference>
<reference evidence="2" key="1">
    <citation type="submission" date="2017-09" db="EMBL/GenBank/DDBJ databases">
        <authorList>
            <person name="Regsiter A."/>
            <person name="William W."/>
        </authorList>
    </citation>
    <scope>NUCLEOTIDE SEQUENCE [LARGE SCALE GENOMIC DNA]</scope>
    <source>
        <strain evidence="2">500-1</strain>
    </source>
</reference>
<gene>
    <name evidence="1" type="ORF">DPRO_0013</name>
</gene>
<sequence length="320" mass="35283">MQLSNEIISASADAVKNGGQHLFWSENINESLEISIGQFGQTTPVLAQESDAGLELISGHARLEVMKRLSNPVLVRVVTDASPLDKGLLYLADNTHKEIDDGMRLAALNYFAPLTDSSYLRQTILPMIGIKSKSKNAKLLMRWLDLPNNWQHHMQAGRIPMAAGDVLLKMDKADRDAIEPLFDSFSWSRSNAVNMLTWLFEAGKMQGKTVAQVMADSGITATLGQGLSPKDAIARLTAVAKETRYPHLNSLQASFDKAARDITTGTSWRMVQPNNFETGGTELTVSVKNVEQLEKATRELETIGSSPQWKTIWSLGEQND</sequence>
<accession>A0A2C8F3E9</accession>
<dbReference type="InterPro" id="IPR036086">
    <property type="entry name" value="ParB/Sulfiredoxin_sf"/>
</dbReference>